<evidence type="ECO:0000313" key="10">
    <source>
        <dbReference type="Proteomes" id="UP001152799"/>
    </source>
</evidence>
<keyword evidence="4 6" id="KW-0720">Serine protease</keyword>
<feature type="signal peptide" evidence="7">
    <location>
        <begin position="1"/>
        <end position="16"/>
    </location>
</feature>
<dbReference type="GO" id="GO:0006508">
    <property type="term" value="P:proteolysis"/>
    <property type="evidence" value="ECO:0007669"/>
    <property type="project" value="UniProtKB-KW"/>
</dbReference>
<evidence type="ECO:0000256" key="7">
    <source>
        <dbReference type="SAM" id="SignalP"/>
    </source>
</evidence>
<keyword evidence="3 6" id="KW-0378">Hydrolase</keyword>
<dbReference type="OrthoDB" id="10051896at2759"/>
<evidence type="ECO:0000256" key="3">
    <source>
        <dbReference type="ARBA" id="ARBA00022801"/>
    </source>
</evidence>
<dbReference type="PROSITE" id="PS00135">
    <property type="entry name" value="TRYPSIN_SER"/>
    <property type="match status" value="1"/>
</dbReference>
<evidence type="ECO:0000256" key="6">
    <source>
        <dbReference type="RuleBase" id="RU363034"/>
    </source>
</evidence>
<evidence type="ECO:0000256" key="1">
    <source>
        <dbReference type="ARBA" id="ARBA00007664"/>
    </source>
</evidence>
<keyword evidence="2 6" id="KW-0645">Protease</keyword>
<dbReference type="AlphaFoldDB" id="A0A9N9QPJ4"/>
<comment type="similarity">
    <text evidence="1">Belongs to the peptidase S1 family.</text>
</comment>
<gene>
    <name evidence="9" type="ORF">CEUTPL_LOCUS7325</name>
</gene>
<dbReference type="PROSITE" id="PS00134">
    <property type="entry name" value="TRYPSIN_HIS"/>
    <property type="match status" value="1"/>
</dbReference>
<evidence type="ECO:0000313" key="9">
    <source>
        <dbReference type="EMBL" id="CAG9766752.1"/>
    </source>
</evidence>
<dbReference type="InterPro" id="IPR033116">
    <property type="entry name" value="TRYPSIN_SER"/>
</dbReference>
<keyword evidence="5" id="KW-1015">Disulfide bond</keyword>
<dbReference type="InterPro" id="IPR018114">
    <property type="entry name" value="TRYPSIN_HIS"/>
</dbReference>
<reference evidence="9" key="1">
    <citation type="submission" date="2022-01" db="EMBL/GenBank/DDBJ databases">
        <authorList>
            <person name="King R."/>
        </authorList>
    </citation>
    <scope>NUCLEOTIDE SEQUENCE</scope>
</reference>
<dbReference type="InterPro" id="IPR050430">
    <property type="entry name" value="Peptidase_S1"/>
</dbReference>
<keyword evidence="7" id="KW-0732">Signal</keyword>
<evidence type="ECO:0000256" key="4">
    <source>
        <dbReference type="ARBA" id="ARBA00022825"/>
    </source>
</evidence>
<dbReference type="PANTHER" id="PTHR24276">
    <property type="entry name" value="POLYSERASE-RELATED"/>
    <property type="match status" value="1"/>
</dbReference>
<dbReference type="Gene3D" id="2.40.10.10">
    <property type="entry name" value="Trypsin-like serine proteases"/>
    <property type="match status" value="1"/>
</dbReference>
<feature type="chain" id="PRO_5040151635" description="Peptidase S1 domain-containing protein" evidence="7">
    <location>
        <begin position="17"/>
        <end position="256"/>
    </location>
</feature>
<dbReference type="SUPFAM" id="SSF50494">
    <property type="entry name" value="Trypsin-like serine proteases"/>
    <property type="match status" value="1"/>
</dbReference>
<evidence type="ECO:0000256" key="5">
    <source>
        <dbReference type="ARBA" id="ARBA00023157"/>
    </source>
</evidence>
<evidence type="ECO:0000256" key="2">
    <source>
        <dbReference type="ARBA" id="ARBA00022670"/>
    </source>
</evidence>
<dbReference type="InterPro" id="IPR043504">
    <property type="entry name" value="Peptidase_S1_PA_chymotrypsin"/>
</dbReference>
<protein>
    <recommendedName>
        <fullName evidence="8">Peptidase S1 domain-containing protein</fullName>
    </recommendedName>
</protein>
<dbReference type="Proteomes" id="UP001152799">
    <property type="component" value="Chromosome 3"/>
</dbReference>
<dbReference type="InterPro" id="IPR001254">
    <property type="entry name" value="Trypsin_dom"/>
</dbReference>
<sequence length="256" mass="26773">MLSVVFLLGVCSLASGSPLSLKHSPRSDLIRIVGGNDANIADYPYQVSILMYGEHSCGGSIITKDFILSAAHCFHDESRVSQFGVRVGSSLRTSGGQMFKVKKISSHPGFNYDTFDNDVAVLELASSLTFGTGVQPIQLPSASTSFVNGQNSVATGWGLTSDNGDLATILQVVTVPLITTTSCQNSYSYGSAITPRMICAGSAGKDSCTGDSGGPLVSNGVQLGIVSWGQICGAAATPGVYTKITEFLPYINNIIR</sequence>
<dbReference type="GO" id="GO:0004252">
    <property type="term" value="F:serine-type endopeptidase activity"/>
    <property type="evidence" value="ECO:0007669"/>
    <property type="project" value="InterPro"/>
</dbReference>
<dbReference type="SMART" id="SM00020">
    <property type="entry name" value="Tryp_SPc"/>
    <property type="match status" value="1"/>
</dbReference>
<dbReference type="PROSITE" id="PS50240">
    <property type="entry name" value="TRYPSIN_DOM"/>
    <property type="match status" value="1"/>
</dbReference>
<evidence type="ECO:0000259" key="8">
    <source>
        <dbReference type="PROSITE" id="PS50240"/>
    </source>
</evidence>
<proteinExistence type="inferred from homology"/>
<dbReference type="Pfam" id="PF00089">
    <property type="entry name" value="Trypsin"/>
    <property type="match status" value="1"/>
</dbReference>
<dbReference type="InterPro" id="IPR009003">
    <property type="entry name" value="Peptidase_S1_PA"/>
</dbReference>
<dbReference type="PANTHER" id="PTHR24276:SF91">
    <property type="entry name" value="AT26814P-RELATED"/>
    <property type="match status" value="1"/>
</dbReference>
<name>A0A9N9QPJ4_9CUCU</name>
<dbReference type="CDD" id="cd00190">
    <property type="entry name" value="Tryp_SPc"/>
    <property type="match status" value="1"/>
</dbReference>
<keyword evidence="10" id="KW-1185">Reference proteome</keyword>
<dbReference type="InterPro" id="IPR001314">
    <property type="entry name" value="Peptidase_S1A"/>
</dbReference>
<dbReference type="EMBL" id="OU892279">
    <property type="protein sequence ID" value="CAG9766752.1"/>
    <property type="molecule type" value="Genomic_DNA"/>
</dbReference>
<dbReference type="PRINTS" id="PR00722">
    <property type="entry name" value="CHYMOTRYPSIN"/>
</dbReference>
<feature type="domain" description="Peptidase S1" evidence="8">
    <location>
        <begin position="32"/>
        <end position="256"/>
    </location>
</feature>
<dbReference type="FunFam" id="2.40.10.10:FF:000034">
    <property type="entry name" value="Eupolytin"/>
    <property type="match status" value="1"/>
</dbReference>
<accession>A0A9N9QPJ4</accession>
<organism evidence="9 10">
    <name type="scientific">Ceutorhynchus assimilis</name>
    <name type="common">cabbage seed weevil</name>
    <dbReference type="NCBI Taxonomy" id="467358"/>
    <lineage>
        <taxon>Eukaryota</taxon>
        <taxon>Metazoa</taxon>
        <taxon>Ecdysozoa</taxon>
        <taxon>Arthropoda</taxon>
        <taxon>Hexapoda</taxon>
        <taxon>Insecta</taxon>
        <taxon>Pterygota</taxon>
        <taxon>Neoptera</taxon>
        <taxon>Endopterygota</taxon>
        <taxon>Coleoptera</taxon>
        <taxon>Polyphaga</taxon>
        <taxon>Cucujiformia</taxon>
        <taxon>Curculionidae</taxon>
        <taxon>Ceutorhynchinae</taxon>
        <taxon>Ceutorhynchus</taxon>
    </lineage>
</organism>